<feature type="transmembrane region" description="Helical" evidence="2">
    <location>
        <begin position="268"/>
        <end position="287"/>
    </location>
</feature>
<gene>
    <name evidence="4" type="ORF">H8709_00110</name>
</gene>
<evidence type="ECO:0000313" key="4">
    <source>
        <dbReference type="EMBL" id="MBC8569232.1"/>
    </source>
</evidence>
<organism evidence="4 5">
    <name type="scientific">Zongyangia hominis</name>
    <dbReference type="NCBI Taxonomy" id="2763677"/>
    <lineage>
        <taxon>Bacteria</taxon>
        <taxon>Bacillati</taxon>
        <taxon>Bacillota</taxon>
        <taxon>Clostridia</taxon>
        <taxon>Eubacteriales</taxon>
        <taxon>Oscillospiraceae</taxon>
        <taxon>Zongyangia</taxon>
    </lineage>
</organism>
<evidence type="ECO:0000256" key="2">
    <source>
        <dbReference type="SAM" id="Phobius"/>
    </source>
</evidence>
<dbReference type="SUPFAM" id="SSF53850">
    <property type="entry name" value="Periplasmic binding protein-like II"/>
    <property type="match status" value="1"/>
</dbReference>
<evidence type="ECO:0000259" key="3">
    <source>
        <dbReference type="PROSITE" id="PS50887"/>
    </source>
</evidence>
<comment type="caution">
    <text evidence="4">The sequence shown here is derived from an EMBL/GenBank/DDBJ whole genome shotgun (WGS) entry which is preliminary data.</text>
</comment>
<dbReference type="GO" id="GO:0043709">
    <property type="term" value="P:cell adhesion involved in single-species biofilm formation"/>
    <property type="evidence" value="ECO:0007669"/>
    <property type="project" value="TreeGrafter"/>
</dbReference>
<dbReference type="EMBL" id="JACRTC010000001">
    <property type="protein sequence ID" value="MBC8569232.1"/>
    <property type="molecule type" value="Genomic_DNA"/>
</dbReference>
<dbReference type="PANTHER" id="PTHR45138:SF9">
    <property type="entry name" value="DIGUANYLATE CYCLASE DGCM-RELATED"/>
    <property type="match status" value="1"/>
</dbReference>
<dbReference type="InterPro" id="IPR050469">
    <property type="entry name" value="Diguanylate_Cyclase"/>
</dbReference>
<dbReference type="CDD" id="cd01949">
    <property type="entry name" value="GGDEF"/>
    <property type="match status" value="1"/>
</dbReference>
<keyword evidence="2" id="KW-0472">Membrane</keyword>
<dbReference type="Pfam" id="PF00497">
    <property type="entry name" value="SBP_bac_3"/>
    <property type="match status" value="1"/>
</dbReference>
<dbReference type="PANTHER" id="PTHR45138">
    <property type="entry name" value="REGULATORY COMPONENTS OF SENSORY TRANSDUCTION SYSTEM"/>
    <property type="match status" value="1"/>
</dbReference>
<dbReference type="NCBIfam" id="TIGR00254">
    <property type="entry name" value="GGDEF"/>
    <property type="match status" value="1"/>
</dbReference>
<keyword evidence="2" id="KW-0812">Transmembrane</keyword>
<protein>
    <submittedName>
        <fullName evidence="4">Diguanylate cyclase</fullName>
    </submittedName>
</protein>
<keyword evidence="5" id="KW-1185">Reference proteome</keyword>
<dbReference type="SMART" id="SM00267">
    <property type="entry name" value="GGDEF"/>
    <property type="match status" value="1"/>
</dbReference>
<keyword evidence="2" id="KW-1133">Transmembrane helix</keyword>
<feature type="region of interest" description="Disordered" evidence="1">
    <location>
        <begin position="580"/>
        <end position="600"/>
    </location>
</feature>
<dbReference type="GO" id="GO:0052621">
    <property type="term" value="F:diguanylate cyclase activity"/>
    <property type="evidence" value="ECO:0007669"/>
    <property type="project" value="TreeGrafter"/>
</dbReference>
<sequence length="600" mass="67182">MSRRTPIFSTTLYEKYFVPEYNEILLSDAESAYVGEGRTLRVGVVTNRPPYQFMDKKGFAGISVDFLQYIAENTGLQFELVPVTGTQQQEQLIESGALDMMAGITYDYQLAQTLGVAMTRPYLSTQYVLILNDAVNEQEMSGRRLAVVKNLGVQPGDAENLVYFDTIDECIRAVNRGEADATYVDASTAQYYINHPEYNQLKVISQIHDQWQLCFGVAKSQTRHLLSILNKAIASVPADQMQAFVYDNTMYQQQITLWSFIQSHPAEVVAVVLAFLLCIVALLLIWMRQRVKANRKMALDLKKHLQIYSLVNDYFIEYDFQADTLMVTSPATDQEDSVKIHTYSCGDAGEDIVGGGILDYIRAHDQGVVEMEQRWLDGQNHWLRLAVKTVHDDEGNPAYTIGKVTMIDEEKREQELLIEQAQQDGLTGVLNARAVRLQVEQNLAELSGQESGALLLIDIDNFKSINDTFGHMRGDEILKKVAGLLARSFRSNDVVGRPGGDEFIVYMRNVRDLRDLQDKCGDLCGKVRKIKIASGRYATISLGAALACSGSDYVEVYERADKALYQAKEKGRDRYEIALPESVSEAAGPKEDAGGRGLES</sequence>
<evidence type="ECO:0000256" key="1">
    <source>
        <dbReference type="SAM" id="MobiDB-lite"/>
    </source>
</evidence>
<dbReference type="InterPro" id="IPR043128">
    <property type="entry name" value="Rev_trsase/Diguanyl_cyclase"/>
</dbReference>
<proteinExistence type="predicted"/>
<feature type="compositionally biased region" description="Basic and acidic residues" evidence="1">
    <location>
        <begin position="588"/>
        <end position="600"/>
    </location>
</feature>
<dbReference type="Pfam" id="PF00990">
    <property type="entry name" value="GGDEF"/>
    <property type="match status" value="1"/>
</dbReference>
<dbReference type="Proteomes" id="UP000660861">
    <property type="component" value="Unassembled WGS sequence"/>
</dbReference>
<evidence type="ECO:0000313" key="5">
    <source>
        <dbReference type="Proteomes" id="UP000660861"/>
    </source>
</evidence>
<feature type="domain" description="GGDEF" evidence="3">
    <location>
        <begin position="450"/>
        <end position="580"/>
    </location>
</feature>
<dbReference type="GO" id="GO:1902201">
    <property type="term" value="P:negative regulation of bacterial-type flagellum-dependent cell motility"/>
    <property type="evidence" value="ECO:0007669"/>
    <property type="project" value="TreeGrafter"/>
</dbReference>
<dbReference type="FunFam" id="3.30.70.270:FF:000001">
    <property type="entry name" value="Diguanylate cyclase domain protein"/>
    <property type="match status" value="1"/>
</dbReference>
<dbReference type="PROSITE" id="PS50887">
    <property type="entry name" value="GGDEF"/>
    <property type="match status" value="1"/>
</dbReference>
<dbReference type="AlphaFoldDB" id="A0A926ECH3"/>
<dbReference type="InterPro" id="IPR000160">
    <property type="entry name" value="GGDEF_dom"/>
</dbReference>
<dbReference type="InterPro" id="IPR029787">
    <property type="entry name" value="Nucleotide_cyclase"/>
</dbReference>
<dbReference type="GO" id="GO:0005886">
    <property type="term" value="C:plasma membrane"/>
    <property type="evidence" value="ECO:0007669"/>
    <property type="project" value="TreeGrafter"/>
</dbReference>
<accession>A0A926ECH3</accession>
<dbReference type="Gene3D" id="3.40.190.10">
    <property type="entry name" value="Periplasmic binding protein-like II"/>
    <property type="match status" value="2"/>
</dbReference>
<dbReference type="RefSeq" id="WP_262396342.1">
    <property type="nucleotide sequence ID" value="NZ_JACRTC010000001.1"/>
</dbReference>
<dbReference type="CDD" id="cd01007">
    <property type="entry name" value="PBP2_BvgS_HisK_like"/>
    <property type="match status" value="1"/>
</dbReference>
<reference evidence="4" key="1">
    <citation type="submission" date="2020-08" db="EMBL/GenBank/DDBJ databases">
        <title>Genome public.</title>
        <authorList>
            <person name="Liu C."/>
            <person name="Sun Q."/>
        </authorList>
    </citation>
    <scope>NUCLEOTIDE SEQUENCE</scope>
    <source>
        <strain evidence="4">NSJ-54</strain>
    </source>
</reference>
<dbReference type="InterPro" id="IPR001638">
    <property type="entry name" value="Solute-binding_3/MltF_N"/>
</dbReference>
<dbReference type="SMART" id="SM00062">
    <property type="entry name" value="PBPb"/>
    <property type="match status" value="1"/>
</dbReference>
<dbReference type="SUPFAM" id="SSF55073">
    <property type="entry name" value="Nucleotide cyclase"/>
    <property type="match status" value="1"/>
</dbReference>
<dbReference type="Gene3D" id="3.30.70.270">
    <property type="match status" value="1"/>
</dbReference>
<name>A0A926ECH3_9FIRM</name>